<dbReference type="OrthoDB" id="9801954at2"/>
<keyword evidence="2" id="KW-0808">Transferase</keyword>
<sequence>MQLSVIATTYNATEWLQKLLWGYAAQTFRDFELIIADDGSKPETAALVQEQSQALGLNVQHVWQEDDGFQKCRILNKAILHARHDYLVFTDGDCIPRADFLEVHARRAAPRTYLSGSYYKLPMSTSKLINREDIDAGRCFDWHWLRDNGLPRSAKRSKIDAGPTMARWLNRLTPTKCNLKGSNASAWLEDVIRVNGYDERMRYGGLDREFGVRLVNAGVRPVHVRYDAIVVHLDHARGYRNPDEVAANKAMRVAVDRQGIVQTPHGLSQLVQDGYPIPSHAAALKYLNQTPSTS</sequence>
<keyword evidence="3" id="KW-1185">Reference proteome</keyword>
<dbReference type="PANTHER" id="PTHR43685:SF3">
    <property type="entry name" value="SLR2126 PROTEIN"/>
    <property type="match status" value="1"/>
</dbReference>
<dbReference type="PANTHER" id="PTHR43685">
    <property type="entry name" value="GLYCOSYLTRANSFERASE"/>
    <property type="match status" value="1"/>
</dbReference>
<dbReference type="GO" id="GO:0016740">
    <property type="term" value="F:transferase activity"/>
    <property type="evidence" value="ECO:0007669"/>
    <property type="project" value="UniProtKB-KW"/>
</dbReference>
<evidence type="ECO:0000313" key="3">
    <source>
        <dbReference type="Proteomes" id="UP000192342"/>
    </source>
</evidence>
<dbReference type="EMBL" id="AQQV01000001">
    <property type="protein sequence ID" value="ORE89004.1"/>
    <property type="molecule type" value="Genomic_DNA"/>
</dbReference>
<gene>
    <name evidence="2" type="ORF">ATO7_03975</name>
</gene>
<proteinExistence type="predicted"/>
<dbReference type="Pfam" id="PF00535">
    <property type="entry name" value="Glycos_transf_2"/>
    <property type="match status" value="1"/>
</dbReference>
<dbReference type="STRING" id="1317117.ATO7_03975"/>
<dbReference type="InterPro" id="IPR029044">
    <property type="entry name" value="Nucleotide-diphossugar_trans"/>
</dbReference>
<dbReference type="Gene3D" id="3.90.550.10">
    <property type="entry name" value="Spore Coat Polysaccharide Biosynthesis Protein SpsA, Chain A"/>
    <property type="match status" value="1"/>
</dbReference>
<dbReference type="Proteomes" id="UP000192342">
    <property type="component" value="Unassembled WGS sequence"/>
</dbReference>
<dbReference type="RefSeq" id="WP_083559744.1">
    <property type="nucleotide sequence ID" value="NZ_AQQV01000001.1"/>
</dbReference>
<evidence type="ECO:0000313" key="2">
    <source>
        <dbReference type="EMBL" id="ORE89004.1"/>
    </source>
</evidence>
<dbReference type="SUPFAM" id="SSF53448">
    <property type="entry name" value="Nucleotide-diphospho-sugar transferases"/>
    <property type="match status" value="1"/>
</dbReference>
<accession>A0A1Y1SH62</accession>
<feature type="domain" description="Glycosyltransferase 2-like" evidence="1">
    <location>
        <begin position="4"/>
        <end position="110"/>
    </location>
</feature>
<dbReference type="InterPro" id="IPR001173">
    <property type="entry name" value="Glyco_trans_2-like"/>
</dbReference>
<dbReference type="InterPro" id="IPR050834">
    <property type="entry name" value="Glycosyltransf_2"/>
</dbReference>
<comment type="caution">
    <text evidence="2">The sequence shown here is derived from an EMBL/GenBank/DDBJ whole genome shotgun (WGS) entry which is preliminary data.</text>
</comment>
<evidence type="ECO:0000259" key="1">
    <source>
        <dbReference type="Pfam" id="PF00535"/>
    </source>
</evidence>
<organism evidence="2 3">
    <name type="scientific">Oceanococcus atlanticus</name>
    <dbReference type="NCBI Taxonomy" id="1317117"/>
    <lineage>
        <taxon>Bacteria</taxon>
        <taxon>Pseudomonadati</taxon>
        <taxon>Pseudomonadota</taxon>
        <taxon>Gammaproteobacteria</taxon>
        <taxon>Chromatiales</taxon>
        <taxon>Oceanococcaceae</taxon>
        <taxon>Oceanococcus</taxon>
    </lineage>
</organism>
<reference evidence="2 3" key="1">
    <citation type="submission" date="2013-04" db="EMBL/GenBank/DDBJ databases">
        <title>Oceanococcus atlanticus 22II-S10r2 Genome Sequencing.</title>
        <authorList>
            <person name="Lai Q."/>
            <person name="Li G."/>
            <person name="Shao Z."/>
        </authorList>
    </citation>
    <scope>NUCLEOTIDE SEQUENCE [LARGE SCALE GENOMIC DNA]</scope>
    <source>
        <strain evidence="2 3">22II-S10r2</strain>
    </source>
</reference>
<name>A0A1Y1SH62_9GAMM</name>
<dbReference type="AlphaFoldDB" id="A0A1Y1SH62"/>
<protein>
    <submittedName>
        <fullName evidence="2">Family 2 glycosyl transferase</fullName>
    </submittedName>
</protein>